<keyword evidence="3" id="KW-1185">Reference proteome</keyword>
<organism evidence="2 3">
    <name type="scientific">Reinekea forsetii</name>
    <dbReference type="NCBI Taxonomy" id="1336806"/>
    <lineage>
        <taxon>Bacteria</taxon>
        <taxon>Pseudomonadati</taxon>
        <taxon>Pseudomonadota</taxon>
        <taxon>Gammaproteobacteria</taxon>
        <taxon>Oceanospirillales</taxon>
        <taxon>Saccharospirillaceae</taxon>
        <taxon>Reinekea</taxon>
    </lineage>
</organism>
<feature type="transmembrane region" description="Helical" evidence="1">
    <location>
        <begin position="438"/>
        <end position="457"/>
    </location>
</feature>
<dbReference type="KEGG" id="rfo:REIFOR_01462"/>
<protein>
    <submittedName>
        <fullName evidence="2">Putative membrane protein</fullName>
    </submittedName>
</protein>
<feature type="transmembrane region" description="Helical" evidence="1">
    <location>
        <begin position="78"/>
        <end position="106"/>
    </location>
</feature>
<feature type="transmembrane region" description="Helical" evidence="1">
    <location>
        <begin position="38"/>
        <end position="58"/>
    </location>
</feature>
<evidence type="ECO:0000313" key="2">
    <source>
        <dbReference type="EMBL" id="ATX76608.1"/>
    </source>
</evidence>
<feature type="transmembrane region" description="Helical" evidence="1">
    <location>
        <begin position="321"/>
        <end position="343"/>
    </location>
</feature>
<keyword evidence="1" id="KW-0812">Transmembrane</keyword>
<feature type="transmembrane region" description="Helical" evidence="1">
    <location>
        <begin position="385"/>
        <end position="407"/>
    </location>
</feature>
<keyword evidence="1" id="KW-0472">Membrane</keyword>
<dbReference type="Proteomes" id="UP000229757">
    <property type="component" value="Chromosome"/>
</dbReference>
<gene>
    <name evidence="2" type="ORF">REIFOR_01462</name>
</gene>
<feature type="transmembrane region" description="Helical" evidence="1">
    <location>
        <begin position="208"/>
        <end position="227"/>
    </location>
</feature>
<sequence>MSIFIKHLAQWSIPTFMETGVKALILGSAAYLLTKDDFAILTLAMLVFTFHPMLQFGITDGLILKLPGWYIKNDLDEIYLSLRVSLTYVLIINVTLILLAIVICIFFDLYGKMFAVMLIYGLVTIPYQIYNHYLLFNRYTYDMEVALYARSLNVLLRLAVQLPLLWFYGIYGLALGELAIYLITCCFINHISKRHLLPYVDFQRVKKYVTYGVPVFFVSLVGVPSVTLEKTIGAYYFDLDGIANIGFLAFLGSLLFLITGQILSLFSQYGREYFVKTSDEGSSYLGYLGFLQVTLFAYLIIGSGYFWLLSTYIIPNYLSEYSIVINFLPLIYLVFLGRLVVSIHSSWMLVVGERAKIAITHVVFCITTLAFVVISTMNNPLTLEILLRCLVFGILSQVIIIVAFAFLKSKQYESVPWLIILMVSLFIPPIVFSIFVNVSWFLFCSLNVLILLLQYGLSYKNKYFEGQFIMLKRIVTKSYL</sequence>
<feature type="transmembrane region" description="Helical" evidence="1">
    <location>
        <begin position="113"/>
        <end position="130"/>
    </location>
</feature>
<keyword evidence="1" id="KW-1133">Transmembrane helix</keyword>
<dbReference type="AlphaFoldDB" id="A0A2K8KPB2"/>
<feature type="transmembrane region" description="Helical" evidence="1">
    <location>
        <begin position="355"/>
        <end position="373"/>
    </location>
</feature>
<feature type="transmembrane region" description="Helical" evidence="1">
    <location>
        <begin position="165"/>
        <end position="188"/>
    </location>
</feature>
<accession>A0A2K8KPB2</accession>
<evidence type="ECO:0000313" key="3">
    <source>
        <dbReference type="Proteomes" id="UP000229757"/>
    </source>
</evidence>
<dbReference type="EMBL" id="CP011797">
    <property type="protein sequence ID" value="ATX76608.1"/>
    <property type="molecule type" value="Genomic_DNA"/>
</dbReference>
<reference evidence="2 3" key="1">
    <citation type="journal article" date="2017" name="Environ. Microbiol.">
        <title>Genomic and physiological analyses of 'Reinekea forsetii' reveal a versatile opportunistic lifestyle during spring algae blooms.</title>
        <authorList>
            <person name="Avci B."/>
            <person name="Hahnke R.L."/>
            <person name="Chafee M."/>
            <person name="Fischer T."/>
            <person name="Gruber-Vodicka H."/>
            <person name="Tegetmeyer H.E."/>
            <person name="Harder J."/>
            <person name="Fuchs B.M."/>
            <person name="Amann R.I."/>
            <person name="Teeling H."/>
        </authorList>
    </citation>
    <scope>NUCLEOTIDE SEQUENCE [LARGE SCALE GENOMIC DNA]</scope>
    <source>
        <strain evidence="2 3">Hel1_31_D35</strain>
    </source>
</reference>
<evidence type="ECO:0000256" key="1">
    <source>
        <dbReference type="SAM" id="Phobius"/>
    </source>
</evidence>
<name>A0A2K8KPB2_9GAMM</name>
<proteinExistence type="predicted"/>
<feature type="transmembrane region" description="Helical" evidence="1">
    <location>
        <begin position="414"/>
        <end position="432"/>
    </location>
</feature>
<feature type="transmembrane region" description="Helical" evidence="1">
    <location>
        <begin position="287"/>
        <end position="309"/>
    </location>
</feature>
<feature type="transmembrane region" description="Helical" evidence="1">
    <location>
        <begin position="247"/>
        <end position="266"/>
    </location>
</feature>